<gene>
    <name evidence="4" type="ORF">VVR66_09110</name>
</gene>
<feature type="DNA-binding region" description="H-T-H motif" evidence="2">
    <location>
        <begin position="29"/>
        <end position="48"/>
    </location>
</feature>
<keyword evidence="5" id="KW-1185">Reference proteome</keyword>
<proteinExistence type="predicted"/>
<protein>
    <submittedName>
        <fullName evidence="4">TetR/AcrR family transcriptional regulator</fullName>
    </submittedName>
</protein>
<accession>A0ABV3V4M4</accession>
<dbReference type="Pfam" id="PF00440">
    <property type="entry name" value="TetR_N"/>
    <property type="match status" value="1"/>
</dbReference>
<evidence type="ECO:0000256" key="2">
    <source>
        <dbReference type="PROSITE-ProRule" id="PRU00335"/>
    </source>
</evidence>
<dbReference type="PROSITE" id="PS50977">
    <property type="entry name" value="HTH_TETR_2"/>
    <property type="match status" value="1"/>
</dbReference>
<evidence type="ECO:0000259" key="3">
    <source>
        <dbReference type="PROSITE" id="PS50977"/>
    </source>
</evidence>
<dbReference type="InterPro" id="IPR050109">
    <property type="entry name" value="HTH-type_TetR-like_transc_reg"/>
</dbReference>
<evidence type="ECO:0000313" key="5">
    <source>
        <dbReference type="Proteomes" id="UP001558481"/>
    </source>
</evidence>
<dbReference type="InterPro" id="IPR001647">
    <property type="entry name" value="HTH_TetR"/>
</dbReference>
<dbReference type="SUPFAM" id="SSF48498">
    <property type="entry name" value="Tetracyclin repressor-like, C-terminal domain"/>
    <property type="match status" value="1"/>
</dbReference>
<dbReference type="PANTHER" id="PTHR30055">
    <property type="entry name" value="HTH-TYPE TRANSCRIPTIONAL REGULATOR RUTR"/>
    <property type="match status" value="1"/>
</dbReference>
<organism evidence="4 5">
    <name type="scientific">Kocuria carniphila</name>
    <dbReference type="NCBI Taxonomy" id="262208"/>
    <lineage>
        <taxon>Bacteria</taxon>
        <taxon>Bacillati</taxon>
        <taxon>Actinomycetota</taxon>
        <taxon>Actinomycetes</taxon>
        <taxon>Micrococcales</taxon>
        <taxon>Micrococcaceae</taxon>
        <taxon>Kocuria</taxon>
    </lineage>
</organism>
<reference evidence="4 5" key="1">
    <citation type="journal article" date="2024" name="Fungal Genet. Biol.">
        <title>The porcine skin microbiome exhibits broad fungal antagonism.</title>
        <authorList>
            <person name="De La Cruz K.F."/>
            <person name="Townsend E.C."/>
            <person name="Alex Cheong J.Z."/>
            <person name="Salamzade R."/>
            <person name="Liu A."/>
            <person name="Sandstrom S."/>
            <person name="Davila E."/>
            <person name="Huang L."/>
            <person name="Xu K.H."/>
            <person name="Wu S.Y."/>
            <person name="Meudt J.J."/>
            <person name="Shanmuganayagam D."/>
            <person name="Gibson A.L.F."/>
            <person name="Kalan L.R."/>
        </authorList>
    </citation>
    <scope>NUCLEOTIDE SEQUENCE [LARGE SCALE GENOMIC DNA]</scope>
    <source>
        <strain evidence="4 5">LK2625</strain>
    </source>
</reference>
<dbReference type="Gene3D" id="1.10.357.10">
    <property type="entry name" value="Tetracycline Repressor, domain 2"/>
    <property type="match status" value="1"/>
</dbReference>
<comment type="caution">
    <text evidence="4">The sequence shown here is derived from an EMBL/GenBank/DDBJ whole genome shotgun (WGS) entry which is preliminary data.</text>
</comment>
<sequence length="191" mass="20732">MMVTRTPARTRLLEAADRQLFTRGVQATPVDDLLREAETSAATLYAQFGSKDGLLAEALEGRLANWQAAWDAHIAEASDDTSRLLAIFDALLAYRERGRPSARWCAFLATASEMSEPPKPVRSVLEADSALLRKRLLHLSRPLAEERAAELADAVELIYSGVLASLLRDDPVDPIAVGRRSAAVVAASYGS</sequence>
<evidence type="ECO:0000256" key="1">
    <source>
        <dbReference type="ARBA" id="ARBA00023125"/>
    </source>
</evidence>
<dbReference type="EMBL" id="JAYWLU010000008">
    <property type="protein sequence ID" value="MEX3594870.1"/>
    <property type="molecule type" value="Genomic_DNA"/>
</dbReference>
<name>A0ABV3V4M4_9MICC</name>
<dbReference type="Proteomes" id="UP001558481">
    <property type="component" value="Unassembled WGS sequence"/>
</dbReference>
<evidence type="ECO:0000313" key="4">
    <source>
        <dbReference type="EMBL" id="MEX3594870.1"/>
    </source>
</evidence>
<dbReference type="RefSeq" id="WP_259916516.1">
    <property type="nucleotide sequence ID" value="NZ_CAUREL010000031.1"/>
</dbReference>
<dbReference type="InterPro" id="IPR009057">
    <property type="entry name" value="Homeodomain-like_sf"/>
</dbReference>
<feature type="domain" description="HTH tetR-type" evidence="3">
    <location>
        <begin position="6"/>
        <end position="66"/>
    </location>
</feature>
<dbReference type="SUPFAM" id="SSF46689">
    <property type="entry name" value="Homeodomain-like"/>
    <property type="match status" value="1"/>
</dbReference>
<dbReference type="PANTHER" id="PTHR30055:SF200">
    <property type="entry name" value="HTH-TYPE TRANSCRIPTIONAL REPRESSOR BDCR"/>
    <property type="match status" value="1"/>
</dbReference>
<dbReference type="InterPro" id="IPR036271">
    <property type="entry name" value="Tet_transcr_reg_TetR-rel_C_sf"/>
</dbReference>
<keyword evidence="1 2" id="KW-0238">DNA-binding</keyword>